<proteinExistence type="predicted"/>
<keyword evidence="1" id="KW-0328">Glycosyltransferase</keyword>
<dbReference type="CDD" id="cd09010">
    <property type="entry name" value="MTAP_SsMTAPII_like_MTIP"/>
    <property type="match status" value="1"/>
</dbReference>
<dbReference type="GO" id="GO:0017061">
    <property type="term" value="F:S-methyl-5-thioadenosine phosphorylase activity"/>
    <property type="evidence" value="ECO:0007669"/>
    <property type="project" value="InterPro"/>
</dbReference>
<dbReference type="GO" id="GO:0005829">
    <property type="term" value="C:cytosol"/>
    <property type="evidence" value="ECO:0007669"/>
    <property type="project" value="TreeGrafter"/>
</dbReference>
<dbReference type="PANTHER" id="PTHR42679">
    <property type="entry name" value="S-METHYL-5'-THIOADENOSINE PHOSPHORYLASE"/>
    <property type="match status" value="1"/>
</dbReference>
<evidence type="ECO:0000259" key="3">
    <source>
        <dbReference type="Pfam" id="PF01048"/>
    </source>
</evidence>
<dbReference type="InterPro" id="IPR000845">
    <property type="entry name" value="Nucleoside_phosphorylase_d"/>
</dbReference>
<comment type="caution">
    <text evidence="4">The sequence shown here is derived from an EMBL/GenBank/DDBJ whole genome shotgun (WGS) entry which is preliminary data.</text>
</comment>
<dbReference type="InterPro" id="IPR035994">
    <property type="entry name" value="Nucleoside_phosphorylase_sf"/>
</dbReference>
<reference evidence="4 5" key="1">
    <citation type="submission" date="2019-08" db="EMBL/GenBank/DDBJ databases">
        <title>In-depth cultivation of the pig gut microbiome towards novel bacterial diversity and tailored functional studies.</title>
        <authorList>
            <person name="Wylensek D."/>
            <person name="Hitch T.C.A."/>
            <person name="Clavel T."/>
        </authorList>
    </citation>
    <scope>NUCLEOTIDE SEQUENCE [LARGE SCALE GENOMIC DNA]</scope>
    <source>
        <strain evidence="4 5">NM-380-WT-3C1</strain>
    </source>
</reference>
<protein>
    <submittedName>
        <fullName evidence="4">MTAP family purine nucleoside phosphorylase</fullName>
    </submittedName>
</protein>
<keyword evidence="2" id="KW-0808">Transferase</keyword>
<evidence type="ECO:0000256" key="2">
    <source>
        <dbReference type="ARBA" id="ARBA00022679"/>
    </source>
</evidence>
<gene>
    <name evidence="4" type="ORF">FYJ80_07080</name>
</gene>
<dbReference type="PANTHER" id="PTHR42679:SF2">
    <property type="entry name" value="S-METHYL-5'-THIOADENOSINE PHOSPHORYLASE"/>
    <property type="match status" value="1"/>
</dbReference>
<name>A0A7X2PDS2_9SPIO</name>
<evidence type="ECO:0000313" key="4">
    <source>
        <dbReference type="EMBL" id="MSU06543.1"/>
    </source>
</evidence>
<dbReference type="InterPro" id="IPR010044">
    <property type="entry name" value="MTAP"/>
</dbReference>
<evidence type="ECO:0000256" key="1">
    <source>
        <dbReference type="ARBA" id="ARBA00022676"/>
    </source>
</evidence>
<dbReference type="Gene3D" id="3.40.50.1580">
    <property type="entry name" value="Nucleoside phosphorylase domain"/>
    <property type="match status" value="1"/>
</dbReference>
<keyword evidence="5" id="KW-1185">Reference proteome</keyword>
<dbReference type="EMBL" id="VUNN01000012">
    <property type="protein sequence ID" value="MSU06543.1"/>
    <property type="molecule type" value="Genomic_DNA"/>
</dbReference>
<dbReference type="Pfam" id="PF01048">
    <property type="entry name" value="PNP_UDP_1"/>
    <property type="match status" value="1"/>
</dbReference>
<dbReference type="GO" id="GO:0009116">
    <property type="term" value="P:nucleoside metabolic process"/>
    <property type="evidence" value="ECO:0007669"/>
    <property type="project" value="InterPro"/>
</dbReference>
<dbReference type="SUPFAM" id="SSF53167">
    <property type="entry name" value="Purine and uridine phosphorylases"/>
    <property type="match status" value="1"/>
</dbReference>
<dbReference type="GO" id="GO:0019509">
    <property type="term" value="P:L-methionine salvage from methylthioadenosine"/>
    <property type="evidence" value="ECO:0007669"/>
    <property type="project" value="TreeGrafter"/>
</dbReference>
<evidence type="ECO:0000313" key="5">
    <source>
        <dbReference type="Proteomes" id="UP000460549"/>
    </source>
</evidence>
<accession>A0A7X2PDS2</accession>
<sequence>MNAIILGTGADELGFNGYEKKLGSNHYGEYEYYQKDGIVIIPRHKMGHSVAPHLINYRANIHALKDLEVKNVVSIYAVGSISNKLLPSEFGIISDHVDFTHSRINTLFDGTFYPLDHVNAENQFSEKLKSCALALNKEIKRDLIYVTTQGPRLETKAEIRMFNSLGFDCVGMTLSTEADLINELEINNLAIAYSINMAAGLARSGLEFIGKEKELSVAKKVFELALEVLNNV</sequence>
<dbReference type="Proteomes" id="UP000460549">
    <property type="component" value="Unassembled WGS sequence"/>
</dbReference>
<dbReference type="AlphaFoldDB" id="A0A7X2PDS2"/>
<organism evidence="4 5">
    <name type="scientific">Bullifex porci</name>
    <dbReference type="NCBI Taxonomy" id="2606638"/>
    <lineage>
        <taxon>Bacteria</taxon>
        <taxon>Pseudomonadati</taxon>
        <taxon>Spirochaetota</taxon>
        <taxon>Spirochaetia</taxon>
        <taxon>Spirochaetales</taxon>
        <taxon>Spirochaetaceae</taxon>
        <taxon>Bullifex</taxon>
    </lineage>
</organism>
<dbReference type="RefSeq" id="WP_154425514.1">
    <property type="nucleotide sequence ID" value="NZ_VUNN01000012.1"/>
</dbReference>
<feature type="domain" description="Nucleoside phosphorylase" evidence="3">
    <location>
        <begin position="28"/>
        <end position="220"/>
    </location>
</feature>